<accession>A0A815XQG8</accession>
<name>A0A815XQG8_9BILA</name>
<dbReference type="AlphaFoldDB" id="A0A815XQG8"/>
<keyword evidence="2 3" id="KW-0802">TPR repeat</keyword>
<dbReference type="InterPro" id="IPR011990">
    <property type="entry name" value="TPR-like_helical_dom_sf"/>
</dbReference>
<keyword evidence="6" id="KW-1185">Reference proteome</keyword>
<feature type="non-terminal residue" evidence="4">
    <location>
        <position position="1"/>
    </location>
</feature>
<organism evidence="4 6">
    <name type="scientific">Didymodactylos carnosus</name>
    <dbReference type="NCBI Taxonomy" id="1234261"/>
    <lineage>
        <taxon>Eukaryota</taxon>
        <taxon>Metazoa</taxon>
        <taxon>Spiralia</taxon>
        <taxon>Gnathifera</taxon>
        <taxon>Rotifera</taxon>
        <taxon>Eurotatoria</taxon>
        <taxon>Bdelloidea</taxon>
        <taxon>Philodinida</taxon>
        <taxon>Philodinidae</taxon>
        <taxon>Didymodactylos</taxon>
    </lineage>
</organism>
<evidence type="ECO:0000313" key="5">
    <source>
        <dbReference type="EMBL" id="CAF4422134.1"/>
    </source>
</evidence>
<gene>
    <name evidence="4" type="ORF">GPM918_LOCUS39749</name>
    <name evidence="5" type="ORF">SRO942_LOCUS40642</name>
</gene>
<dbReference type="Proteomes" id="UP000663829">
    <property type="component" value="Unassembled WGS sequence"/>
</dbReference>
<keyword evidence="1" id="KW-0677">Repeat</keyword>
<feature type="repeat" description="TPR" evidence="3">
    <location>
        <begin position="85"/>
        <end position="118"/>
    </location>
</feature>
<sequence>IEQVYQDGDQEGPNGVWIIKMKATDEGTVEIKKQLELIRKKFETCSSMNNTLFGRLLLDMGYYTKAESYFQMMLNVLPKKHKDRASVYDHIGDLHMHTTSWNEAFKCFSQAYEIKMKSCHHRYLGETLNNIGNYYKAIGYFDMACSFYEKALNCESIDENNNCIIQLNLCSIYLKQKQYNQALDLCLKARDKLQQVQPSLYTEIIYCHGIIGDIYFNQQEYATAESFYFTAFKMSKIHLVIGDRLRTKCIEALIDLYEKQDQRQRAIDFCREQLSFHEKYLLVDNSHHHTAIIAHLLLKLHELCANDESKKLSYCEKALKISVENICVEYELITKCLMLMGHYYKDSQVKDKARSHYLSAKEIQMKIYPPEHPIHTQTQELIDSVQH</sequence>
<evidence type="ECO:0000256" key="2">
    <source>
        <dbReference type="ARBA" id="ARBA00022803"/>
    </source>
</evidence>
<dbReference type="PROSITE" id="PS50005">
    <property type="entry name" value="TPR"/>
    <property type="match status" value="1"/>
</dbReference>
<dbReference type="EMBL" id="CAJNOQ010028343">
    <property type="protein sequence ID" value="CAF1560744.1"/>
    <property type="molecule type" value="Genomic_DNA"/>
</dbReference>
<dbReference type="PANTHER" id="PTHR45641:SF19">
    <property type="entry name" value="NEPHROCYSTIN-3"/>
    <property type="match status" value="1"/>
</dbReference>
<reference evidence="4" key="1">
    <citation type="submission" date="2021-02" db="EMBL/GenBank/DDBJ databases">
        <authorList>
            <person name="Nowell W R."/>
        </authorList>
    </citation>
    <scope>NUCLEOTIDE SEQUENCE</scope>
</reference>
<dbReference type="SUPFAM" id="SSF48452">
    <property type="entry name" value="TPR-like"/>
    <property type="match status" value="1"/>
</dbReference>
<dbReference type="Gene3D" id="1.25.40.10">
    <property type="entry name" value="Tetratricopeptide repeat domain"/>
    <property type="match status" value="3"/>
</dbReference>
<dbReference type="PANTHER" id="PTHR45641">
    <property type="entry name" value="TETRATRICOPEPTIDE REPEAT PROTEIN (AFU_ORTHOLOGUE AFUA_6G03870)"/>
    <property type="match status" value="1"/>
</dbReference>
<evidence type="ECO:0000256" key="1">
    <source>
        <dbReference type="ARBA" id="ARBA00022737"/>
    </source>
</evidence>
<dbReference type="SMART" id="SM00028">
    <property type="entry name" value="TPR"/>
    <property type="match status" value="6"/>
</dbReference>
<dbReference type="InterPro" id="IPR019734">
    <property type="entry name" value="TPR_rpt"/>
</dbReference>
<dbReference type="EMBL" id="CAJOBC010094085">
    <property type="protein sequence ID" value="CAF4422134.1"/>
    <property type="molecule type" value="Genomic_DNA"/>
</dbReference>
<evidence type="ECO:0000256" key="3">
    <source>
        <dbReference type="PROSITE-ProRule" id="PRU00339"/>
    </source>
</evidence>
<proteinExistence type="predicted"/>
<dbReference type="Pfam" id="PF13424">
    <property type="entry name" value="TPR_12"/>
    <property type="match status" value="1"/>
</dbReference>
<comment type="caution">
    <text evidence="4">The sequence shown here is derived from an EMBL/GenBank/DDBJ whole genome shotgun (WGS) entry which is preliminary data.</text>
</comment>
<evidence type="ECO:0000313" key="6">
    <source>
        <dbReference type="Proteomes" id="UP000663829"/>
    </source>
</evidence>
<protein>
    <submittedName>
        <fullName evidence="4">Uncharacterized protein</fullName>
    </submittedName>
</protein>
<dbReference type="OrthoDB" id="5986190at2759"/>
<evidence type="ECO:0000313" key="4">
    <source>
        <dbReference type="EMBL" id="CAF1560744.1"/>
    </source>
</evidence>
<dbReference type="Proteomes" id="UP000681722">
    <property type="component" value="Unassembled WGS sequence"/>
</dbReference>